<dbReference type="Proteomes" id="UP000789396">
    <property type="component" value="Unassembled WGS sequence"/>
</dbReference>
<comment type="caution">
    <text evidence="1">The sequence shown here is derived from an EMBL/GenBank/DDBJ whole genome shotgun (WGS) entry which is preliminary data.</text>
</comment>
<reference evidence="1" key="1">
    <citation type="submission" date="2021-06" db="EMBL/GenBank/DDBJ databases">
        <authorList>
            <person name="Kallberg Y."/>
            <person name="Tangrot J."/>
            <person name="Rosling A."/>
        </authorList>
    </citation>
    <scope>NUCLEOTIDE SEQUENCE</scope>
    <source>
        <strain evidence="1">IN212</strain>
    </source>
</reference>
<accession>A0A9N9KCM3</accession>
<keyword evidence="2" id="KW-1185">Reference proteome</keyword>
<organism evidence="1 2">
    <name type="scientific">Racocetra fulgida</name>
    <dbReference type="NCBI Taxonomy" id="60492"/>
    <lineage>
        <taxon>Eukaryota</taxon>
        <taxon>Fungi</taxon>
        <taxon>Fungi incertae sedis</taxon>
        <taxon>Mucoromycota</taxon>
        <taxon>Glomeromycotina</taxon>
        <taxon>Glomeromycetes</taxon>
        <taxon>Diversisporales</taxon>
        <taxon>Gigasporaceae</taxon>
        <taxon>Racocetra</taxon>
    </lineage>
</organism>
<gene>
    <name evidence="1" type="ORF">RFULGI_LOCUS19634</name>
</gene>
<proteinExistence type="predicted"/>
<feature type="non-terminal residue" evidence="1">
    <location>
        <position position="59"/>
    </location>
</feature>
<protein>
    <submittedName>
        <fullName evidence="1">15474_t:CDS:1</fullName>
    </submittedName>
</protein>
<dbReference type="AlphaFoldDB" id="A0A9N9KCM3"/>
<name>A0A9N9KCM3_9GLOM</name>
<feature type="non-terminal residue" evidence="1">
    <location>
        <position position="1"/>
    </location>
</feature>
<evidence type="ECO:0000313" key="2">
    <source>
        <dbReference type="Proteomes" id="UP000789396"/>
    </source>
</evidence>
<sequence length="59" mass="7274">MGGANDIWLHNSYKTFLAYALPQLLFMCREPFKYFWHNLIKFKHKFVELEHLKEEIEEK</sequence>
<dbReference type="EMBL" id="CAJVPZ010099715">
    <property type="protein sequence ID" value="CAG8820900.1"/>
    <property type="molecule type" value="Genomic_DNA"/>
</dbReference>
<evidence type="ECO:0000313" key="1">
    <source>
        <dbReference type="EMBL" id="CAG8820900.1"/>
    </source>
</evidence>